<proteinExistence type="predicted"/>
<name>A0A6A4H7R4_9AGAR</name>
<dbReference type="OrthoDB" id="2447803at2759"/>
<dbReference type="SUPFAM" id="SSF52047">
    <property type="entry name" value="RNI-like"/>
    <property type="match status" value="1"/>
</dbReference>
<dbReference type="Gene3D" id="3.80.10.10">
    <property type="entry name" value="Ribonuclease Inhibitor"/>
    <property type="match status" value="1"/>
</dbReference>
<dbReference type="InterPro" id="IPR032675">
    <property type="entry name" value="LRR_dom_sf"/>
</dbReference>
<reference evidence="1" key="1">
    <citation type="journal article" date="2019" name="Environ. Microbiol.">
        <title>Fungal ecological strategies reflected in gene transcription - a case study of two litter decomposers.</title>
        <authorList>
            <person name="Barbi F."/>
            <person name="Kohler A."/>
            <person name="Barry K."/>
            <person name="Baskaran P."/>
            <person name="Daum C."/>
            <person name="Fauchery L."/>
            <person name="Ihrmark K."/>
            <person name="Kuo A."/>
            <person name="LaButti K."/>
            <person name="Lipzen A."/>
            <person name="Morin E."/>
            <person name="Grigoriev I.V."/>
            <person name="Henrissat B."/>
            <person name="Lindahl B."/>
            <person name="Martin F."/>
        </authorList>
    </citation>
    <scope>NUCLEOTIDE SEQUENCE</scope>
    <source>
        <strain evidence="1">JB14</strain>
    </source>
</reference>
<accession>A0A6A4H7R4</accession>
<evidence type="ECO:0008006" key="3">
    <source>
        <dbReference type="Google" id="ProtNLM"/>
    </source>
</evidence>
<dbReference type="EMBL" id="ML769573">
    <property type="protein sequence ID" value="KAE9393374.1"/>
    <property type="molecule type" value="Genomic_DNA"/>
</dbReference>
<organism evidence="1 2">
    <name type="scientific">Gymnopus androsaceus JB14</name>
    <dbReference type="NCBI Taxonomy" id="1447944"/>
    <lineage>
        <taxon>Eukaryota</taxon>
        <taxon>Fungi</taxon>
        <taxon>Dikarya</taxon>
        <taxon>Basidiomycota</taxon>
        <taxon>Agaricomycotina</taxon>
        <taxon>Agaricomycetes</taxon>
        <taxon>Agaricomycetidae</taxon>
        <taxon>Agaricales</taxon>
        <taxon>Marasmiineae</taxon>
        <taxon>Omphalotaceae</taxon>
        <taxon>Gymnopus</taxon>
    </lineage>
</organism>
<evidence type="ECO:0000313" key="1">
    <source>
        <dbReference type="EMBL" id="KAE9393374.1"/>
    </source>
</evidence>
<protein>
    <recommendedName>
        <fullName evidence="3">F-box domain-containing protein</fullName>
    </recommendedName>
</protein>
<gene>
    <name evidence="1" type="ORF">BT96DRAFT_978956</name>
</gene>
<dbReference type="AlphaFoldDB" id="A0A6A4H7R4"/>
<sequence length="459" mass="51655">MVGGELNLTLYVYRFNDGLTNEAWLHFQNVYQRRIRVLGLINDASDFYDCLGSLGRIRSPGPLLPNLRVLKWGIELDAQAQTEVYGEMFMNDSVETLEFSCYHEPNPIQNFQSLFSCISSRMSRLTTLSLYLYPSMAYQGPLLNLVQYLPNLTELTIPPFPDLSAILKGISDLSTGSSLSCLDIFETIGDSDYVDPVTIIDLTGLREGSKGLENLTTLSIYSSYSAALQIFLGPRNLKEIYIASFEPEPAGEVRELTSQIAQTCVQIEKITLTFLDTGTEFFNRLKASPTADVIVTFDDLRPLLSCIGITYFRIDTARPLGLTDVDMERIAERWPSLKTLSLAPLPGILSETPKQLSLHSLLHLANHCPQLNEVYLYLDTKHVPEGMKTFSTFTQLARLDVGFSPIKNSIQVTRFLSQILPPEVSLTWGCDDEAPEWEDTELNLTQYQFQMAETLEKSF</sequence>
<keyword evidence="2" id="KW-1185">Reference proteome</keyword>
<dbReference type="Proteomes" id="UP000799118">
    <property type="component" value="Unassembled WGS sequence"/>
</dbReference>
<evidence type="ECO:0000313" key="2">
    <source>
        <dbReference type="Proteomes" id="UP000799118"/>
    </source>
</evidence>